<evidence type="ECO:0000259" key="1">
    <source>
        <dbReference type="Pfam" id="PF11706"/>
    </source>
</evidence>
<dbReference type="RefSeq" id="WP_259536828.1">
    <property type="nucleotide sequence ID" value="NZ_JANLCJ010000001.1"/>
</dbReference>
<organism evidence="2 3">
    <name type="scientific">Herbiconiux daphne</name>
    <dbReference type="NCBI Taxonomy" id="2970914"/>
    <lineage>
        <taxon>Bacteria</taxon>
        <taxon>Bacillati</taxon>
        <taxon>Actinomycetota</taxon>
        <taxon>Actinomycetes</taxon>
        <taxon>Micrococcales</taxon>
        <taxon>Microbacteriaceae</taxon>
        <taxon>Herbiconiux</taxon>
    </lineage>
</organism>
<dbReference type="PANTHER" id="PTHR35525">
    <property type="entry name" value="BLL6575 PROTEIN"/>
    <property type="match status" value="1"/>
</dbReference>
<dbReference type="Pfam" id="PF07336">
    <property type="entry name" value="ABATE"/>
    <property type="match status" value="1"/>
</dbReference>
<dbReference type="InterPro" id="IPR010852">
    <property type="entry name" value="ABATE"/>
</dbReference>
<evidence type="ECO:0000313" key="2">
    <source>
        <dbReference type="EMBL" id="MCS5732270.1"/>
    </source>
</evidence>
<reference evidence="2" key="1">
    <citation type="submission" date="2022-08" db="EMBL/GenBank/DDBJ databases">
        <authorList>
            <person name="Deng Y."/>
            <person name="Han X.-F."/>
            <person name="Zhang Y.-Q."/>
        </authorList>
    </citation>
    <scope>NUCLEOTIDE SEQUENCE</scope>
    <source>
        <strain evidence="2">CPCC 203386</strain>
    </source>
</reference>
<accession>A0ABT2GWC8</accession>
<evidence type="ECO:0000313" key="3">
    <source>
        <dbReference type="Proteomes" id="UP001165586"/>
    </source>
</evidence>
<feature type="domain" description="Zinc finger CGNR" evidence="1">
    <location>
        <begin position="138"/>
        <end position="181"/>
    </location>
</feature>
<gene>
    <name evidence="2" type="ORF">N1032_00740</name>
</gene>
<dbReference type="Gene3D" id="1.10.3300.10">
    <property type="entry name" value="Jann2411-like domain"/>
    <property type="match status" value="1"/>
</dbReference>
<dbReference type="SUPFAM" id="SSF160904">
    <property type="entry name" value="Jann2411-like"/>
    <property type="match status" value="1"/>
</dbReference>
<dbReference type="Proteomes" id="UP001165586">
    <property type="component" value="Unassembled WGS sequence"/>
</dbReference>
<dbReference type="InterPro" id="IPR023286">
    <property type="entry name" value="ABATE_dom_sf"/>
</dbReference>
<keyword evidence="3" id="KW-1185">Reference proteome</keyword>
<sequence length="185" mass="21157">MVFAYDTEATLVFASALVNTLPGASHSRDDELTDVDSLERLLDGHEYSGRRDHDEAELDEVRALRREFHRFWEVDRDTAVELVNRILRDANALPQLVRHGDWDWHLHATAAEAPLATRMRVEVAMAFIDVIRTDETDRLRECEASDCDAVLIDLSRNRSKRYCDVGNCGNRMNVLAYRARQAAEA</sequence>
<dbReference type="EMBL" id="JANLCJ010000001">
    <property type="protein sequence ID" value="MCS5732270.1"/>
    <property type="molecule type" value="Genomic_DNA"/>
</dbReference>
<comment type="caution">
    <text evidence="2">The sequence shown here is derived from an EMBL/GenBank/DDBJ whole genome shotgun (WGS) entry which is preliminary data.</text>
</comment>
<dbReference type="InterPro" id="IPR021005">
    <property type="entry name" value="Znf_CGNR"/>
</dbReference>
<dbReference type="Pfam" id="PF11706">
    <property type="entry name" value="zf-CGNR"/>
    <property type="match status" value="1"/>
</dbReference>
<protein>
    <submittedName>
        <fullName evidence="2">CGNR zinc finger domain-containing protein</fullName>
    </submittedName>
</protein>
<name>A0ABT2GWC8_9MICO</name>
<dbReference type="PANTHER" id="PTHR35525:SF3">
    <property type="entry name" value="BLL6575 PROTEIN"/>
    <property type="match status" value="1"/>
</dbReference>
<proteinExistence type="predicted"/>